<reference evidence="2" key="2">
    <citation type="submission" date="2018-08" db="UniProtKB">
        <authorList>
            <consortium name="EnsemblPlants"/>
        </authorList>
    </citation>
    <scope>IDENTIFICATION</scope>
    <source>
        <strain evidence="2">Yugu1</strain>
    </source>
</reference>
<proteinExistence type="predicted"/>
<reference evidence="3" key="1">
    <citation type="journal article" date="2012" name="Nat. Biotechnol.">
        <title>Reference genome sequence of the model plant Setaria.</title>
        <authorList>
            <person name="Bennetzen J.L."/>
            <person name="Schmutz J."/>
            <person name="Wang H."/>
            <person name="Percifield R."/>
            <person name="Hawkins J."/>
            <person name="Pontaroli A.C."/>
            <person name="Estep M."/>
            <person name="Feng L."/>
            <person name="Vaughn J.N."/>
            <person name="Grimwood J."/>
            <person name="Jenkins J."/>
            <person name="Barry K."/>
            <person name="Lindquist E."/>
            <person name="Hellsten U."/>
            <person name="Deshpande S."/>
            <person name="Wang X."/>
            <person name="Wu X."/>
            <person name="Mitros T."/>
            <person name="Triplett J."/>
            <person name="Yang X."/>
            <person name="Ye C.Y."/>
            <person name="Mauro-Herrera M."/>
            <person name="Wang L."/>
            <person name="Li P."/>
            <person name="Sharma M."/>
            <person name="Sharma R."/>
            <person name="Ronald P.C."/>
            <person name="Panaud O."/>
            <person name="Kellogg E.A."/>
            <person name="Brutnell T.P."/>
            <person name="Doust A.N."/>
            <person name="Tuskan G.A."/>
            <person name="Rokhsar D."/>
            <person name="Devos K.M."/>
        </authorList>
    </citation>
    <scope>NUCLEOTIDE SEQUENCE [LARGE SCALE GENOMIC DNA]</scope>
    <source>
        <strain evidence="3">cv. Yugu1</strain>
    </source>
</reference>
<evidence type="ECO:0000313" key="2">
    <source>
        <dbReference type="EnsemblPlants" id="KQL05368"/>
    </source>
</evidence>
<dbReference type="InParanoid" id="K3XTK2"/>
<name>K3XTK2_SETIT</name>
<keyword evidence="3" id="KW-1185">Reference proteome</keyword>
<dbReference type="EnsemblPlants" id="KQL05368">
    <property type="protein sequence ID" value="KQL05368"/>
    <property type="gene ID" value="SETIT_005259mg"/>
</dbReference>
<dbReference type="Gramene" id="KQL05368">
    <property type="protein sequence ID" value="KQL05368"/>
    <property type="gene ID" value="SETIT_005259mg"/>
</dbReference>
<evidence type="ECO:0000313" key="3">
    <source>
        <dbReference type="Proteomes" id="UP000004995"/>
    </source>
</evidence>
<accession>K3XTK2</accession>
<sequence length="132" mass="13013">MGGDVRALPPLAPLPDGFLHLSFTFPMVGSRRASVVGGAGGTDAQGVGPADAAALVVGAPPPTSVVPALPASSRGSSCTSSHHSATSSVWRRRAAAEEEERLEEAAAAGGGREVRGPAAHGDVARRQVAGGG</sequence>
<dbReference type="AlphaFoldDB" id="K3XTK2"/>
<dbReference type="HOGENOM" id="CLU_1920738_0_0_1"/>
<dbReference type="EMBL" id="AGNK02003103">
    <property type="status" value="NOT_ANNOTATED_CDS"/>
    <property type="molecule type" value="Genomic_DNA"/>
</dbReference>
<organism evidence="2 3">
    <name type="scientific">Setaria italica</name>
    <name type="common">Foxtail millet</name>
    <name type="synonym">Panicum italicum</name>
    <dbReference type="NCBI Taxonomy" id="4555"/>
    <lineage>
        <taxon>Eukaryota</taxon>
        <taxon>Viridiplantae</taxon>
        <taxon>Streptophyta</taxon>
        <taxon>Embryophyta</taxon>
        <taxon>Tracheophyta</taxon>
        <taxon>Spermatophyta</taxon>
        <taxon>Magnoliopsida</taxon>
        <taxon>Liliopsida</taxon>
        <taxon>Poales</taxon>
        <taxon>Poaceae</taxon>
        <taxon>PACMAD clade</taxon>
        <taxon>Panicoideae</taxon>
        <taxon>Panicodae</taxon>
        <taxon>Paniceae</taxon>
        <taxon>Cenchrinae</taxon>
        <taxon>Setaria</taxon>
    </lineage>
</organism>
<evidence type="ECO:0000256" key="1">
    <source>
        <dbReference type="SAM" id="MobiDB-lite"/>
    </source>
</evidence>
<feature type="compositionally biased region" description="Low complexity" evidence="1">
    <location>
        <begin position="71"/>
        <end position="88"/>
    </location>
</feature>
<protein>
    <submittedName>
        <fullName evidence="2">Uncharacterized protein</fullName>
    </submittedName>
</protein>
<dbReference type="Proteomes" id="UP000004995">
    <property type="component" value="Unassembled WGS sequence"/>
</dbReference>
<feature type="region of interest" description="Disordered" evidence="1">
    <location>
        <begin position="67"/>
        <end position="132"/>
    </location>
</feature>